<dbReference type="RefSeq" id="WP_197446771.1">
    <property type="nucleotide sequence ID" value="NZ_CP036426.1"/>
</dbReference>
<dbReference type="EMBL" id="CP036426">
    <property type="protein sequence ID" value="QDV33514.1"/>
    <property type="molecule type" value="Genomic_DNA"/>
</dbReference>
<dbReference type="EC" id="2.1.1.164" evidence="2"/>
<evidence type="ECO:0000313" key="2">
    <source>
        <dbReference type="EMBL" id="QDV33514.1"/>
    </source>
</evidence>
<evidence type="ECO:0000259" key="1">
    <source>
        <dbReference type="Pfam" id="PF08241"/>
    </source>
</evidence>
<dbReference type="InterPro" id="IPR029063">
    <property type="entry name" value="SAM-dependent_MTases_sf"/>
</dbReference>
<protein>
    <submittedName>
        <fullName evidence="2">Demethylrebeccamycin-D-glucose O-methyltransferase</fullName>
        <ecNumber evidence="2">2.1.1.164</ecNumber>
    </submittedName>
</protein>
<dbReference type="PANTHER" id="PTHR43591">
    <property type="entry name" value="METHYLTRANSFERASE"/>
    <property type="match status" value="1"/>
</dbReference>
<keyword evidence="2" id="KW-0808">Transferase</keyword>
<accession>A0A518GY40</accession>
<dbReference type="Pfam" id="PF08241">
    <property type="entry name" value="Methyltransf_11"/>
    <property type="match status" value="1"/>
</dbReference>
<dbReference type="SUPFAM" id="SSF53335">
    <property type="entry name" value="S-adenosyl-L-methionine-dependent methyltransferases"/>
    <property type="match status" value="1"/>
</dbReference>
<name>A0A518GY40_9BACT</name>
<dbReference type="Gene3D" id="3.40.50.150">
    <property type="entry name" value="Vaccinia Virus protein VP39"/>
    <property type="match status" value="1"/>
</dbReference>
<proteinExistence type="predicted"/>
<dbReference type="GO" id="GO:0102082">
    <property type="term" value="F:demethylrebeccamycin--D-glucose O-methyltransferase activity"/>
    <property type="evidence" value="ECO:0007669"/>
    <property type="project" value="UniProtKB-EC"/>
</dbReference>
<keyword evidence="3" id="KW-1185">Reference proteome</keyword>
<evidence type="ECO:0000313" key="3">
    <source>
        <dbReference type="Proteomes" id="UP000317835"/>
    </source>
</evidence>
<keyword evidence="2" id="KW-0489">Methyltransferase</keyword>
<dbReference type="GO" id="GO:0032259">
    <property type="term" value="P:methylation"/>
    <property type="evidence" value="ECO:0007669"/>
    <property type="project" value="UniProtKB-KW"/>
</dbReference>
<dbReference type="AlphaFoldDB" id="A0A518GY40"/>
<sequence length="222" mass="24295">MLPRVLEPEVMDTPDEAIAYDAMDHAEVNGRFVADVMTAHGPPRGGEWLDVGTGTALIPIALCRAAQNVRLVAVDLAEYMLALARSNVERAGLTDRIRLDRVDAKGLTYPDGSFEAVLSNSIVHHVPDPLPALAEMARLVAPGGTLFVRDLARPPDLETLDRLVSAYAGSEPEHARSMFRDSLHAALAVEEVRDLIRSLGLPVGGVRMTSDRHWTLTWRRPH</sequence>
<dbReference type="Proteomes" id="UP000317835">
    <property type="component" value="Chromosome"/>
</dbReference>
<dbReference type="CDD" id="cd02440">
    <property type="entry name" value="AdoMet_MTases"/>
    <property type="match status" value="1"/>
</dbReference>
<dbReference type="InterPro" id="IPR013216">
    <property type="entry name" value="Methyltransf_11"/>
</dbReference>
<organism evidence="2 3">
    <name type="scientific">Tautonia plasticadhaerens</name>
    <dbReference type="NCBI Taxonomy" id="2527974"/>
    <lineage>
        <taxon>Bacteria</taxon>
        <taxon>Pseudomonadati</taxon>
        <taxon>Planctomycetota</taxon>
        <taxon>Planctomycetia</taxon>
        <taxon>Isosphaerales</taxon>
        <taxon>Isosphaeraceae</taxon>
        <taxon>Tautonia</taxon>
    </lineage>
</organism>
<dbReference type="PANTHER" id="PTHR43591:SF24">
    <property type="entry name" value="2-METHOXY-6-POLYPRENYL-1,4-BENZOQUINOL METHYLASE, MITOCHONDRIAL"/>
    <property type="match status" value="1"/>
</dbReference>
<dbReference type="GO" id="GO:0008757">
    <property type="term" value="F:S-adenosylmethionine-dependent methyltransferase activity"/>
    <property type="evidence" value="ECO:0007669"/>
    <property type="project" value="InterPro"/>
</dbReference>
<gene>
    <name evidence="2" type="primary">rebM_1</name>
    <name evidence="2" type="ORF">ElP_13870</name>
</gene>
<feature type="domain" description="Methyltransferase type 11" evidence="1">
    <location>
        <begin position="49"/>
        <end position="148"/>
    </location>
</feature>
<dbReference type="KEGG" id="tpla:ElP_13870"/>
<reference evidence="2 3" key="1">
    <citation type="submission" date="2019-02" db="EMBL/GenBank/DDBJ databases">
        <title>Deep-cultivation of Planctomycetes and their phenomic and genomic characterization uncovers novel biology.</title>
        <authorList>
            <person name="Wiegand S."/>
            <person name="Jogler M."/>
            <person name="Boedeker C."/>
            <person name="Pinto D."/>
            <person name="Vollmers J."/>
            <person name="Rivas-Marin E."/>
            <person name="Kohn T."/>
            <person name="Peeters S.H."/>
            <person name="Heuer A."/>
            <person name="Rast P."/>
            <person name="Oberbeckmann S."/>
            <person name="Bunk B."/>
            <person name="Jeske O."/>
            <person name="Meyerdierks A."/>
            <person name="Storesund J.E."/>
            <person name="Kallscheuer N."/>
            <person name="Luecker S."/>
            <person name="Lage O.M."/>
            <person name="Pohl T."/>
            <person name="Merkel B.J."/>
            <person name="Hornburger P."/>
            <person name="Mueller R.-W."/>
            <person name="Bruemmer F."/>
            <person name="Labrenz M."/>
            <person name="Spormann A.M."/>
            <person name="Op den Camp H."/>
            <person name="Overmann J."/>
            <person name="Amann R."/>
            <person name="Jetten M.S.M."/>
            <person name="Mascher T."/>
            <person name="Medema M.H."/>
            <person name="Devos D.P."/>
            <person name="Kaster A.-K."/>
            <person name="Ovreas L."/>
            <person name="Rohde M."/>
            <person name="Galperin M.Y."/>
            <person name="Jogler C."/>
        </authorList>
    </citation>
    <scope>NUCLEOTIDE SEQUENCE [LARGE SCALE GENOMIC DNA]</scope>
    <source>
        <strain evidence="2 3">ElP</strain>
    </source>
</reference>